<dbReference type="InterPro" id="IPR036388">
    <property type="entry name" value="WH-like_DNA-bd_sf"/>
</dbReference>
<feature type="domain" description="HTH marR-type" evidence="10">
    <location>
        <begin position="36"/>
        <end position="92"/>
    </location>
</feature>
<evidence type="ECO:0000256" key="4">
    <source>
        <dbReference type="ARBA" id="ARBA00022729"/>
    </source>
</evidence>
<dbReference type="InterPro" id="IPR036390">
    <property type="entry name" value="WH_DNA-bd_sf"/>
</dbReference>
<feature type="compositionally biased region" description="Basic and acidic residues" evidence="9">
    <location>
        <begin position="106"/>
        <end position="115"/>
    </location>
</feature>
<evidence type="ECO:0000256" key="9">
    <source>
        <dbReference type="SAM" id="MobiDB-lite"/>
    </source>
</evidence>
<keyword evidence="4" id="KW-0732">Signal</keyword>
<dbReference type="InterPro" id="IPR010131">
    <property type="entry name" value="MdtP/NodT-like"/>
</dbReference>
<dbReference type="InterPro" id="IPR003423">
    <property type="entry name" value="OMP_efflux"/>
</dbReference>
<evidence type="ECO:0000256" key="7">
    <source>
        <dbReference type="ARBA" id="ARBA00023288"/>
    </source>
</evidence>
<evidence type="ECO:0000256" key="5">
    <source>
        <dbReference type="ARBA" id="ARBA00023136"/>
    </source>
</evidence>
<reference evidence="11" key="1">
    <citation type="submission" date="2022-10" db="EMBL/GenBank/DDBJ databases">
        <title>Culturing micro-colonial fungi from biological soil crusts in the Mojave desert and describing Neophaeococcomyces mojavensis, and introducing the new genera and species Taxawa tesnikishii.</title>
        <authorList>
            <person name="Kurbessoian T."/>
            <person name="Stajich J.E."/>
        </authorList>
    </citation>
    <scope>NUCLEOTIDE SEQUENCE</scope>
    <source>
        <strain evidence="11">TK_35</strain>
    </source>
</reference>
<dbReference type="NCBIfam" id="TIGR01845">
    <property type="entry name" value="outer_NodT"/>
    <property type="match status" value="1"/>
</dbReference>
<feature type="region of interest" description="Disordered" evidence="9">
    <location>
        <begin position="104"/>
        <end position="149"/>
    </location>
</feature>
<feature type="compositionally biased region" description="Pro residues" evidence="9">
    <location>
        <begin position="130"/>
        <end position="147"/>
    </location>
</feature>
<comment type="caution">
    <text evidence="11">The sequence shown here is derived from an EMBL/GenBank/DDBJ whole genome shotgun (WGS) entry which is preliminary data.</text>
</comment>
<evidence type="ECO:0000256" key="8">
    <source>
        <dbReference type="SAM" id="Coils"/>
    </source>
</evidence>
<dbReference type="PANTHER" id="PTHR30203">
    <property type="entry name" value="OUTER MEMBRANE CATION EFFLUX PROTEIN"/>
    <property type="match status" value="1"/>
</dbReference>
<evidence type="ECO:0000256" key="3">
    <source>
        <dbReference type="ARBA" id="ARBA00022692"/>
    </source>
</evidence>
<gene>
    <name evidence="11" type="ORF">H2204_010712</name>
</gene>
<keyword evidence="8" id="KW-0175">Coiled coil</keyword>
<evidence type="ECO:0000313" key="11">
    <source>
        <dbReference type="EMBL" id="KAJ9624673.1"/>
    </source>
</evidence>
<evidence type="ECO:0000259" key="10">
    <source>
        <dbReference type="Pfam" id="PF12802"/>
    </source>
</evidence>
<keyword evidence="7" id="KW-0449">Lipoprotein</keyword>
<dbReference type="GO" id="GO:0016020">
    <property type="term" value="C:membrane"/>
    <property type="evidence" value="ECO:0007669"/>
    <property type="project" value="UniProtKB-SubCell"/>
</dbReference>
<dbReference type="SUPFAM" id="SSF56954">
    <property type="entry name" value="Outer membrane efflux proteins (OEP)"/>
    <property type="match status" value="1"/>
</dbReference>
<organism evidence="11">
    <name type="scientific">Knufia peltigerae</name>
    <dbReference type="NCBI Taxonomy" id="1002370"/>
    <lineage>
        <taxon>Eukaryota</taxon>
        <taxon>Fungi</taxon>
        <taxon>Dikarya</taxon>
        <taxon>Ascomycota</taxon>
        <taxon>Pezizomycotina</taxon>
        <taxon>Eurotiomycetes</taxon>
        <taxon>Chaetothyriomycetidae</taxon>
        <taxon>Chaetothyriales</taxon>
        <taxon>Trichomeriaceae</taxon>
        <taxon>Knufia</taxon>
    </lineage>
</organism>
<dbReference type="Pfam" id="PF12802">
    <property type="entry name" value="MarR_2"/>
    <property type="match status" value="1"/>
</dbReference>
<keyword evidence="2" id="KW-1134">Transmembrane beta strand</keyword>
<dbReference type="SUPFAM" id="SSF46785">
    <property type="entry name" value="Winged helix' DNA-binding domain"/>
    <property type="match status" value="1"/>
</dbReference>
<dbReference type="GO" id="GO:0003700">
    <property type="term" value="F:DNA-binding transcription factor activity"/>
    <property type="evidence" value="ECO:0007669"/>
    <property type="project" value="InterPro"/>
</dbReference>
<evidence type="ECO:0000256" key="1">
    <source>
        <dbReference type="ARBA" id="ARBA00004370"/>
    </source>
</evidence>
<comment type="subcellular location">
    <subcellularLocation>
        <location evidence="1">Membrane</location>
    </subcellularLocation>
</comment>
<accession>A0AA39CSJ6</accession>
<keyword evidence="5" id="KW-0472">Membrane</keyword>
<proteinExistence type="predicted"/>
<name>A0AA39CSJ6_9EURO</name>
<protein>
    <recommendedName>
        <fullName evidence="10">HTH marR-type domain-containing protein</fullName>
    </recommendedName>
</protein>
<feature type="coiled-coil region" evidence="8">
    <location>
        <begin position="321"/>
        <end position="372"/>
    </location>
</feature>
<evidence type="ECO:0000256" key="2">
    <source>
        <dbReference type="ARBA" id="ARBA00022452"/>
    </source>
</evidence>
<dbReference type="AlphaFoldDB" id="A0AA39CSJ6"/>
<keyword evidence="6" id="KW-0564">Palmitate</keyword>
<dbReference type="Gene3D" id="1.10.10.10">
    <property type="entry name" value="Winged helix-like DNA-binding domain superfamily/Winged helix DNA-binding domain"/>
    <property type="match status" value="1"/>
</dbReference>
<dbReference type="Pfam" id="PF02321">
    <property type="entry name" value="OEP"/>
    <property type="match status" value="2"/>
</dbReference>
<sequence length="616" mass="65386">MICPATTPPSFGLLLRQVRDGLVRQLDASMAEEDLGIGFTHYIGLKVLSNMAPCTANELAQAIDQVPSAVTRLLDKLEALGCVRRPACSADRIDRRRPRAVGAVEAARRRGDGLRPARSVRRRTHAAAVPPDPNPRFPDDPMNPIPHPTLRRSGRALLVSALTLALAACASSRGLTPQGHVLDVDSLHSERTLADSDLSAAGLAGHPSLDAADARLRQAQSQVGTARADRLPSLSVSGGYTGLRLPESMAGDEIGGHYAGSSQVAFDFSYGIDLWGGKRAAWEAAVDGAHAATVEAQAARLNLSTGIAQAYTDLAYAWQLNDVAEEELARSQKSLELTRQRRSAGIDSDLQVRQAEARVPAAQQQLLAAQQRIDAGRTALAALVGKGPDRGLSIERPRAMNPLALQLPGVVPSELLGRRPDIVAARWRVEAADKQIKVAKTKFYPSLNLTALAGVVAPNVGDLLQSSSSFAYIGPALSMPIFEGGKLRANLANTDAQYDLAVANYNQAVLDALRDVADQVNAVRSLAQQAQSQQQAVDTARAAFDLAQQRYRAGIGSYLDVLTAQSTLLQSQQQLAGLQSQQLQTSVRLSKALGGGFQPSDADAAPLASHSDSSHS</sequence>
<dbReference type="Gene3D" id="2.20.200.10">
    <property type="entry name" value="Outer membrane efflux proteins (OEP)"/>
    <property type="match status" value="1"/>
</dbReference>
<dbReference type="GO" id="GO:0015562">
    <property type="term" value="F:efflux transmembrane transporter activity"/>
    <property type="evidence" value="ECO:0007669"/>
    <property type="project" value="InterPro"/>
</dbReference>
<dbReference type="EMBL" id="JAPDRN010000092">
    <property type="protein sequence ID" value="KAJ9624673.1"/>
    <property type="molecule type" value="Genomic_DNA"/>
</dbReference>
<keyword evidence="3" id="KW-0812">Transmembrane</keyword>
<dbReference type="InterPro" id="IPR000835">
    <property type="entry name" value="HTH_MarR-typ"/>
</dbReference>
<dbReference type="Gene3D" id="1.20.1600.10">
    <property type="entry name" value="Outer membrane efflux proteins (OEP)"/>
    <property type="match status" value="1"/>
</dbReference>
<evidence type="ECO:0000256" key="6">
    <source>
        <dbReference type="ARBA" id="ARBA00023139"/>
    </source>
</evidence>
<dbReference type="PANTHER" id="PTHR30203:SF20">
    <property type="entry name" value="MULTIDRUG RESISTANCE OUTER MEMBRANE PROTEIN MDTP-RELATED"/>
    <property type="match status" value="1"/>
</dbReference>